<dbReference type="PANTHER" id="PTHR30106">
    <property type="entry name" value="INNER MEMBRANE PROTEIN YEIH-RELATED"/>
    <property type="match status" value="1"/>
</dbReference>
<evidence type="ECO:0000256" key="4">
    <source>
        <dbReference type="ARBA" id="ARBA00022692"/>
    </source>
</evidence>
<feature type="transmembrane region" description="Helical" evidence="7">
    <location>
        <begin position="166"/>
        <end position="187"/>
    </location>
</feature>
<evidence type="ECO:0000256" key="5">
    <source>
        <dbReference type="ARBA" id="ARBA00022989"/>
    </source>
</evidence>
<reference evidence="9" key="1">
    <citation type="submission" date="2022-01" db="EMBL/GenBank/DDBJ databases">
        <title>Antribacter sp. nov., isolated from Guizhou of China.</title>
        <authorList>
            <person name="Chengliang C."/>
            <person name="Ya Z."/>
        </authorList>
    </citation>
    <scope>NUCLEOTIDE SEQUENCE</scope>
    <source>
        <strain evidence="9">KLBMP 9083</strain>
    </source>
</reference>
<dbReference type="PANTHER" id="PTHR30106:SF2">
    <property type="entry name" value="UPF0324 INNER MEMBRANE PROTEIN YEIH"/>
    <property type="match status" value="1"/>
</dbReference>
<evidence type="ECO:0000256" key="1">
    <source>
        <dbReference type="ARBA" id="ARBA00004651"/>
    </source>
</evidence>
<dbReference type="InterPro" id="IPR018383">
    <property type="entry name" value="UPF0324_pro"/>
</dbReference>
<dbReference type="Pfam" id="PF03601">
    <property type="entry name" value="Cons_hypoth698"/>
    <property type="match status" value="1"/>
</dbReference>
<evidence type="ECO:0000256" key="2">
    <source>
        <dbReference type="ARBA" id="ARBA00007977"/>
    </source>
</evidence>
<dbReference type="EMBL" id="JAKGSG010000034">
    <property type="protein sequence ID" value="MCF4121766.1"/>
    <property type="molecule type" value="Genomic_DNA"/>
</dbReference>
<feature type="signal peptide" evidence="8">
    <location>
        <begin position="1"/>
        <end position="17"/>
    </location>
</feature>
<dbReference type="GO" id="GO:0005886">
    <property type="term" value="C:plasma membrane"/>
    <property type="evidence" value="ECO:0007669"/>
    <property type="project" value="UniProtKB-SubCell"/>
</dbReference>
<keyword evidence="6 7" id="KW-0472">Membrane</keyword>
<dbReference type="RefSeq" id="WP_236089561.1">
    <property type="nucleotide sequence ID" value="NZ_JAKGSG010000034.1"/>
</dbReference>
<protein>
    <submittedName>
        <fullName evidence="9">Sulfate exporter family transporter</fullName>
    </submittedName>
</protein>
<comment type="caution">
    <text evidence="9">The sequence shown here is derived from an EMBL/GenBank/DDBJ whole genome shotgun (WGS) entry which is preliminary data.</text>
</comment>
<organism evidence="9 10">
    <name type="scientific">Antribacter soli</name>
    <dbReference type="NCBI Taxonomy" id="2910976"/>
    <lineage>
        <taxon>Bacteria</taxon>
        <taxon>Bacillati</taxon>
        <taxon>Actinomycetota</taxon>
        <taxon>Actinomycetes</taxon>
        <taxon>Micrococcales</taxon>
        <taxon>Promicromonosporaceae</taxon>
        <taxon>Antribacter</taxon>
    </lineage>
</organism>
<comment type="subcellular location">
    <subcellularLocation>
        <location evidence="1">Cell membrane</location>
        <topology evidence="1">Multi-pass membrane protein</topology>
    </subcellularLocation>
</comment>
<feature type="transmembrane region" description="Helical" evidence="7">
    <location>
        <begin position="89"/>
        <end position="114"/>
    </location>
</feature>
<evidence type="ECO:0000256" key="3">
    <source>
        <dbReference type="ARBA" id="ARBA00022475"/>
    </source>
</evidence>
<keyword evidence="10" id="KW-1185">Reference proteome</keyword>
<keyword evidence="5 7" id="KW-1133">Transmembrane helix</keyword>
<keyword evidence="8" id="KW-0732">Signal</keyword>
<feature type="transmembrane region" description="Helical" evidence="7">
    <location>
        <begin position="264"/>
        <end position="284"/>
    </location>
</feature>
<proteinExistence type="inferred from homology"/>
<evidence type="ECO:0000256" key="7">
    <source>
        <dbReference type="SAM" id="Phobius"/>
    </source>
</evidence>
<evidence type="ECO:0000313" key="10">
    <source>
        <dbReference type="Proteomes" id="UP001165405"/>
    </source>
</evidence>
<evidence type="ECO:0000313" key="9">
    <source>
        <dbReference type="EMBL" id="MCF4121766.1"/>
    </source>
</evidence>
<feature type="chain" id="PRO_5041417043" evidence="8">
    <location>
        <begin position="18"/>
        <end position="346"/>
    </location>
</feature>
<evidence type="ECO:0000256" key="8">
    <source>
        <dbReference type="SAM" id="SignalP"/>
    </source>
</evidence>
<accession>A0AA41QEQ0</accession>
<feature type="transmembrane region" description="Helical" evidence="7">
    <location>
        <begin position="231"/>
        <end position="252"/>
    </location>
</feature>
<dbReference type="Proteomes" id="UP001165405">
    <property type="component" value="Unassembled WGS sequence"/>
</dbReference>
<keyword evidence="4 7" id="KW-0812">Transmembrane</keyword>
<feature type="transmembrane region" description="Helical" evidence="7">
    <location>
        <begin position="126"/>
        <end position="146"/>
    </location>
</feature>
<sequence>MLRSLLPGLCLSAAATAVLVATAGLVQAVSPLVLALVLGALAGSAAGALRPGPSGRAWAATGPGTAFTARTVLRAGVVLLGLQLSVPQVLGLGVPGLLVVVVTVGATFAATLALGRRLGVSRDATLLVATGFAICGAAAVSAMAGVAERAGGRRADASPDPQDDVAAALALVTVYGSLAVLVLPWLATHLGLTAGQAGLWVGASVQEVAQVVAAAGAVSPDALATATVAKLARVALLAPVVAVAGAVLARRAPALRDGRRPAPVPWFVAGFLVAVMVRSTGLLPQGVLDAAQHATTLLLVAAMFAMGLGVDLPRLARTGRRVLALGALGSVVVTGTALGALLAVGA</sequence>
<comment type="similarity">
    <text evidence="2">Belongs to the UPF0324 family.</text>
</comment>
<gene>
    <name evidence="9" type="ORF">L1785_12320</name>
</gene>
<feature type="transmembrane region" description="Helical" evidence="7">
    <location>
        <begin position="322"/>
        <end position="344"/>
    </location>
</feature>
<keyword evidence="3" id="KW-1003">Cell membrane</keyword>
<feature type="transmembrane region" description="Helical" evidence="7">
    <location>
        <begin position="290"/>
        <end position="310"/>
    </location>
</feature>
<evidence type="ECO:0000256" key="6">
    <source>
        <dbReference type="ARBA" id="ARBA00023136"/>
    </source>
</evidence>
<dbReference type="AlphaFoldDB" id="A0AA41QEQ0"/>
<name>A0AA41QEQ0_9MICO</name>